<feature type="transmembrane region" description="Helical" evidence="1">
    <location>
        <begin position="102"/>
        <end position="126"/>
    </location>
</feature>
<keyword evidence="1" id="KW-0472">Membrane</keyword>
<dbReference type="RefSeq" id="WP_004024066.1">
    <property type="nucleotide sequence ID" value="NZ_AJPR01000006.1"/>
</dbReference>
<dbReference type="OrthoDB" id="9851236at2"/>
<reference evidence="2 3" key="1">
    <citation type="journal article" date="2012" name="Appl. Environ. Microbiol.">
        <title>Emergence of Atypical Mycoplasma agalactiae Strains Harboring a New Prophage and Associated with an Alpine Wild Ungulate Mortality Episode.</title>
        <authorList>
            <person name="Tardy F."/>
            <person name="Baranowski E."/>
            <person name="Nouvel L.X."/>
            <person name="Mick V."/>
            <person name="Manso-Silvan L."/>
            <person name="Thiaucourt F."/>
            <person name="Thebault P."/>
            <person name="Breton M."/>
            <person name="Sirand-Pugnet P."/>
            <person name="Blanchard A."/>
            <person name="Garnier A."/>
            <person name="Gibert P."/>
            <person name="Game Y."/>
            <person name="Poumarat F."/>
            <person name="Citti C."/>
        </authorList>
    </citation>
    <scope>NUCLEOTIDE SEQUENCE [LARGE SCALE GENOMIC DNA]</scope>
    <source>
        <strain evidence="2 3">14628</strain>
    </source>
</reference>
<proteinExistence type="predicted"/>
<organism evidence="2 3">
    <name type="scientific">Mycoplasmopsis agalactiae 14628</name>
    <dbReference type="NCBI Taxonomy" id="1110504"/>
    <lineage>
        <taxon>Bacteria</taxon>
        <taxon>Bacillati</taxon>
        <taxon>Mycoplasmatota</taxon>
        <taxon>Mycoplasmoidales</taxon>
        <taxon>Metamycoplasmataceae</taxon>
        <taxon>Mycoplasmopsis</taxon>
    </lineage>
</organism>
<sequence length="191" mass="22367">MLKYLETLSNKWKTVIITICTILFLVSLCLLISALADDGINKFARVFYIMEEIPVKDDRWKEFLEYAKEKQIGHEHIEKLREIFGDTIIQSNEKLNTLGFSFFNLSMVLIMVLSATILSTTTYTTIKWTQNMMDRLRRENLISQTAFLDISNILNNEHKANIERINGAIDIEKVKEQIENETKESEYVEYQ</sequence>
<gene>
    <name evidence="2" type="ORF">MAGb_3090</name>
</gene>
<keyword evidence="1" id="KW-1133">Transmembrane helix</keyword>
<protein>
    <recommendedName>
        <fullName evidence="4">Transmembrane protein</fullName>
    </recommendedName>
</protein>
<dbReference type="EMBL" id="AJPR01000006">
    <property type="protein sequence ID" value="EIN15200.1"/>
    <property type="molecule type" value="Genomic_DNA"/>
</dbReference>
<evidence type="ECO:0000313" key="3">
    <source>
        <dbReference type="Proteomes" id="UP000003181"/>
    </source>
</evidence>
<feature type="transmembrane region" description="Helical" evidence="1">
    <location>
        <begin position="12"/>
        <end position="36"/>
    </location>
</feature>
<dbReference type="AlphaFoldDB" id="I5D691"/>
<dbReference type="Proteomes" id="UP000003181">
    <property type="component" value="Unassembled WGS sequence"/>
</dbReference>
<comment type="caution">
    <text evidence="2">The sequence shown here is derived from an EMBL/GenBank/DDBJ whole genome shotgun (WGS) entry which is preliminary data.</text>
</comment>
<evidence type="ECO:0000256" key="1">
    <source>
        <dbReference type="SAM" id="Phobius"/>
    </source>
</evidence>
<keyword evidence="1" id="KW-0812">Transmembrane</keyword>
<dbReference type="STRING" id="1110504.MAGb_3090"/>
<accession>I5D691</accession>
<evidence type="ECO:0008006" key="4">
    <source>
        <dbReference type="Google" id="ProtNLM"/>
    </source>
</evidence>
<name>I5D691_MYCAA</name>
<evidence type="ECO:0000313" key="2">
    <source>
        <dbReference type="EMBL" id="EIN15200.1"/>
    </source>
</evidence>
<dbReference type="PATRIC" id="fig|1110504.5.peg.309"/>